<evidence type="ECO:0000256" key="4">
    <source>
        <dbReference type="ARBA" id="ARBA00022993"/>
    </source>
</evidence>
<evidence type="ECO:0000256" key="6">
    <source>
        <dbReference type="NCBIfam" id="TIGR00152"/>
    </source>
</evidence>
<keyword evidence="2 5" id="KW-0547">Nucleotide-binding</keyword>
<keyword evidence="8" id="KW-1185">Reference proteome</keyword>
<comment type="similarity">
    <text evidence="1 5">Belongs to the CoaE family.</text>
</comment>
<evidence type="ECO:0000256" key="2">
    <source>
        <dbReference type="ARBA" id="ARBA00022741"/>
    </source>
</evidence>
<dbReference type="Proteomes" id="UP001500604">
    <property type="component" value="Unassembled WGS sequence"/>
</dbReference>
<keyword evidence="5 7" id="KW-0418">Kinase</keyword>
<name>A0ABP8V8C7_9GAMM</name>
<feature type="binding site" evidence="5">
    <location>
        <begin position="13"/>
        <end position="18"/>
    </location>
    <ligand>
        <name>ATP</name>
        <dbReference type="ChEBI" id="CHEBI:30616"/>
    </ligand>
</feature>
<comment type="subcellular location">
    <subcellularLocation>
        <location evidence="5">Cytoplasm</location>
    </subcellularLocation>
</comment>
<comment type="caution">
    <text evidence="7">The sequence shown here is derived from an EMBL/GenBank/DDBJ whole genome shotgun (WGS) entry which is preliminary data.</text>
</comment>
<evidence type="ECO:0000256" key="5">
    <source>
        <dbReference type="HAMAP-Rule" id="MF_00376"/>
    </source>
</evidence>
<dbReference type="Gene3D" id="3.40.50.300">
    <property type="entry name" value="P-loop containing nucleotide triphosphate hydrolases"/>
    <property type="match status" value="1"/>
</dbReference>
<comment type="function">
    <text evidence="5">Catalyzes the phosphorylation of the 3'-hydroxyl group of dephosphocoenzyme A to form coenzyme A.</text>
</comment>
<dbReference type="HAMAP" id="MF_00376">
    <property type="entry name" value="Dephospho_CoA_kinase"/>
    <property type="match status" value="1"/>
</dbReference>
<dbReference type="InterPro" id="IPR001977">
    <property type="entry name" value="Depp_CoAkinase"/>
</dbReference>
<keyword evidence="4 5" id="KW-0173">Coenzyme A biosynthesis</keyword>
<comment type="catalytic activity">
    <reaction evidence="5">
        <text>3'-dephospho-CoA + ATP = ADP + CoA + H(+)</text>
        <dbReference type="Rhea" id="RHEA:18245"/>
        <dbReference type="ChEBI" id="CHEBI:15378"/>
        <dbReference type="ChEBI" id="CHEBI:30616"/>
        <dbReference type="ChEBI" id="CHEBI:57287"/>
        <dbReference type="ChEBI" id="CHEBI:57328"/>
        <dbReference type="ChEBI" id="CHEBI:456216"/>
        <dbReference type="EC" id="2.7.1.24"/>
    </reaction>
</comment>
<evidence type="ECO:0000256" key="1">
    <source>
        <dbReference type="ARBA" id="ARBA00009018"/>
    </source>
</evidence>
<dbReference type="GO" id="GO:0016301">
    <property type="term" value="F:kinase activity"/>
    <property type="evidence" value="ECO:0007669"/>
    <property type="project" value="UniProtKB-KW"/>
</dbReference>
<proteinExistence type="inferred from homology"/>
<keyword evidence="3 5" id="KW-0067">ATP-binding</keyword>
<keyword evidence="5" id="KW-0808">Transferase</keyword>
<dbReference type="PANTHER" id="PTHR10695">
    <property type="entry name" value="DEPHOSPHO-COA KINASE-RELATED"/>
    <property type="match status" value="1"/>
</dbReference>
<dbReference type="CDD" id="cd02022">
    <property type="entry name" value="DPCK"/>
    <property type="match status" value="1"/>
</dbReference>
<organism evidence="7 8">
    <name type="scientific">Kistimonas scapharcae</name>
    <dbReference type="NCBI Taxonomy" id="1036133"/>
    <lineage>
        <taxon>Bacteria</taxon>
        <taxon>Pseudomonadati</taxon>
        <taxon>Pseudomonadota</taxon>
        <taxon>Gammaproteobacteria</taxon>
        <taxon>Oceanospirillales</taxon>
        <taxon>Endozoicomonadaceae</taxon>
        <taxon>Kistimonas</taxon>
    </lineage>
</organism>
<dbReference type="PROSITE" id="PS51219">
    <property type="entry name" value="DPCK"/>
    <property type="match status" value="1"/>
</dbReference>
<dbReference type="InterPro" id="IPR027417">
    <property type="entry name" value="P-loop_NTPase"/>
</dbReference>
<evidence type="ECO:0000313" key="7">
    <source>
        <dbReference type="EMBL" id="GAA4651784.1"/>
    </source>
</evidence>
<comment type="pathway">
    <text evidence="5">Cofactor biosynthesis; coenzyme A biosynthesis; CoA from (R)-pantothenate: step 5/5.</text>
</comment>
<keyword evidence="5" id="KW-0963">Cytoplasm</keyword>
<gene>
    <name evidence="5 7" type="primary">coaE</name>
    <name evidence="7" type="ORF">GCM10023116_40680</name>
</gene>
<sequence>MSTLIIGITGGIGSGKTAVTDYLASLGITIIDADQAARVVVEPDTPALQAIAEHFGTQILQEDGGLDRRALRNIIFNDDEERRWLEALLHPLIKEEMLNQLSQSRSPYSIIVSPLLLETDQHTMVDRIAVIDIPAELQVQRTMARDGIEQSQAEAIMKAQAARETRREKADDVIDNSGSLDDLHQVLDQLHNTWLEIASERASD</sequence>
<evidence type="ECO:0000256" key="3">
    <source>
        <dbReference type="ARBA" id="ARBA00022840"/>
    </source>
</evidence>
<reference evidence="8" key="1">
    <citation type="journal article" date="2019" name="Int. J. Syst. Evol. Microbiol.">
        <title>The Global Catalogue of Microorganisms (GCM) 10K type strain sequencing project: providing services to taxonomists for standard genome sequencing and annotation.</title>
        <authorList>
            <consortium name="The Broad Institute Genomics Platform"/>
            <consortium name="The Broad Institute Genome Sequencing Center for Infectious Disease"/>
            <person name="Wu L."/>
            <person name="Ma J."/>
        </authorList>
    </citation>
    <scope>NUCLEOTIDE SEQUENCE [LARGE SCALE GENOMIC DNA]</scope>
    <source>
        <strain evidence="8">JCM 17805</strain>
    </source>
</reference>
<accession>A0ABP8V8C7</accession>
<dbReference type="Pfam" id="PF01121">
    <property type="entry name" value="CoaE"/>
    <property type="match status" value="1"/>
</dbReference>
<evidence type="ECO:0000313" key="8">
    <source>
        <dbReference type="Proteomes" id="UP001500604"/>
    </source>
</evidence>
<dbReference type="SUPFAM" id="SSF52540">
    <property type="entry name" value="P-loop containing nucleoside triphosphate hydrolases"/>
    <property type="match status" value="1"/>
</dbReference>
<dbReference type="PANTHER" id="PTHR10695:SF46">
    <property type="entry name" value="BIFUNCTIONAL COENZYME A SYNTHASE-RELATED"/>
    <property type="match status" value="1"/>
</dbReference>
<protein>
    <recommendedName>
        <fullName evidence="5 6">Dephospho-CoA kinase</fullName>
        <ecNumber evidence="5 6">2.7.1.24</ecNumber>
    </recommendedName>
    <alternativeName>
        <fullName evidence="5">Dephosphocoenzyme A kinase</fullName>
    </alternativeName>
</protein>
<dbReference type="RefSeq" id="WP_345198230.1">
    <property type="nucleotide sequence ID" value="NZ_BAABFL010000462.1"/>
</dbReference>
<dbReference type="EMBL" id="BAABFL010000462">
    <property type="protein sequence ID" value="GAA4651784.1"/>
    <property type="molecule type" value="Genomic_DNA"/>
</dbReference>
<dbReference type="EC" id="2.7.1.24" evidence="5 6"/>
<dbReference type="NCBIfam" id="TIGR00152">
    <property type="entry name" value="dephospho-CoA kinase"/>
    <property type="match status" value="1"/>
</dbReference>